<proteinExistence type="predicted"/>
<accession>A0ABS5AVJ9</accession>
<reference evidence="1 2" key="1">
    <citation type="submission" date="2018-05" db="EMBL/GenBank/DDBJ databases">
        <title>Draft genome sequence of Streptococcus panodentis CCUG 70867T.</title>
        <authorList>
            <person name="Salva-Serra F."/>
            <person name="Mendez V."/>
            <person name="Jaen-Luchoro D."/>
            <person name="Gonzales-Siles L."/>
            <person name="Karlsson R."/>
            <person name="Engstrom-Jakobsson H."/>
            <person name="Busquets A."/>
            <person name="Gomila M."/>
            <person name="Pineiro-Iglesias B."/>
            <person name="Bennasar-Figueras A."/>
            <person name="Seeger M."/>
            <person name="Moore E."/>
        </authorList>
    </citation>
    <scope>NUCLEOTIDE SEQUENCE [LARGE SCALE GENOMIC DNA]</scope>
    <source>
        <strain evidence="1 2">CCUG 70867</strain>
    </source>
</reference>
<dbReference type="Proteomes" id="UP001519349">
    <property type="component" value="Unassembled WGS sequence"/>
</dbReference>
<name>A0ABS5AVJ9_9STRE</name>
<evidence type="ECO:0000313" key="1">
    <source>
        <dbReference type="EMBL" id="MBP2620298.1"/>
    </source>
</evidence>
<protein>
    <submittedName>
        <fullName evidence="1">Uncharacterized protein</fullName>
    </submittedName>
</protein>
<sequence length="61" mass="7059">MFFTISETAVSLSENSPFSNFGSVIGENRQLVKNVQFWRDFLVKNQCKSIDIAFFLTYTIE</sequence>
<comment type="caution">
    <text evidence="1">The sequence shown here is derived from an EMBL/GenBank/DDBJ whole genome shotgun (WGS) entry which is preliminary data.</text>
</comment>
<evidence type="ECO:0000313" key="2">
    <source>
        <dbReference type="Proteomes" id="UP001519349"/>
    </source>
</evidence>
<dbReference type="EMBL" id="QFAY01000004">
    <property type="protein sequence ID" value="MBP2620298.1"/>
    <property type="molecule type" value="Genomic_DNA"/>
</dbReference>
<gene>
    <name evidence="1" type="ORF">DHL47_02915</name>
</gene>
<organism evidence="1 2">
    <name type="scientific">Streptococcus panodentis</name>
    <dbReference type="NCBI Taxonomy" id="1581472"/>
    <lineage>
        <taxon>Bacteria</taxon>
        <taxon>Bacillati</taxon>
        <taxon>Bacillota</taxon>
        <taxon>Bacilli</taxon>
        <taxon>Lactobacillales</taxon>
        <taxon>Streptococcaceae</taxon>
        <taxon>Streptococcus</taxon>
    </lineage>
</organism>
<keyword evidence="2" id="KW-1185">Reference proteome</keyword>